<dbReference type="InterPro" id="IPR052555">
    <property type="entry name" value="dCTP_Pyrophosphatase"/>
</dbReference>
<dbReference type="InterPro" id="IPR025984">
    <property type="entry name" value="DCTPP"/>
</dbReference>
<dbReference type="CDD" id="cd11537">
    <property type="entry name" value="NTP-PPase_RS21-C6_like"/>
    <property type="match status" value="1"/>
</dbReference>
<dbReference type="Proteomes" id="UP000656548">
    <property type="component" value="Unassembled WGS sequence"/>
</dbReference>
<sequence>MTVEELQQRLRQFAQERSWEQFHTPKNLVMALAGEAGELLELFQWLTPDESAEIMADPQTAVQVRHEMADVLAYLLRLADVLQVDLLSALTDKIAVNGAKYPAELARGTARKYDQLGKGDK</sequence>
<dbReference type="SUPFAM" id="SSF101386">
    <property type="entry name" value="all-alpha NTP pyrophosphatases"/>
    <property type="match status" value="1"/>
</dbReference>
<name>A0ABR9LAF0_9PSEU</name>
<proteinExistence type="predicted"/>
<accession>A0ABR9LAF0</accession>
<dbReference type="PIRSF" id="PIRSF029826">
    <property type="entry name" value="UCP029826_pph"/>
    <property type="match status" value="1"/>
</dbReference>
<dbReference type="GO" id="GO:0016787">
    <property type="term" value="F:hydrolase activity"/>
    <property type="evidence" value="ECO:0007669"/>
    <property type="project" value="UniProtKB-KW"/>
</dbReference>
<protein>
    <submittedName>
        <fullName evidence="1">NTP pyrophosphatase (Non-canonical NTP hydrolase)</fullName>
    </submittedName>
</protein>
<comment type="caution">
    <text evidence="1">The sequence shown here is derived from an EMBL/GenBank/DDBJ whole genome shotgun (WGS) entry which is preliminary data.</text>
</comment>
<dbReference type="Gene3D" id="1.10.287.1080">
    <property type="entry name" value="MazG-like"/>
    <property type="match status" value="1"/>
</dbReference>
<keyword evidence="1" id="KW-0378">Hydrolase</keyword>
<gene>
    <name evidence="1" type="ORF">H4W30_004718</name>
</gene>
<reference evidence="1 2" key="1">
    <citation type="submission" date="2020-10" db="EMBL/GenBank/DDBJ databases">
        <title>Sequencing the genomes of 1000 actinobacteria strains.</title>
        <authorList>
            <person name="Klenk H.-P."/>
        </authorList>
    </citation>
    <scope>NUCLEOTIDE SEQUENCE [LARGE SCALE GENOMIC DNA]</scope>
    <source>
        <strain evidence="1 2">DSM 46661</strain>
    </source>
</reference>
<organism evidence="1 2">
    <name type="scientific">Amycolatopsis roodepoortensis</name>
    <dbReference type="NCBI Taxonomy" id="700274"/>
    <lineage>
        <taxon>Bacteria</taxon>
        <taxon>Bacillati</taxon>
        <taxon>Actinomycetota</taxon>
        <taxon>Actinomycetes</taxon>
        <taxon>Pseudonocardiales</taxon>
        <taxon>Pseudonocardiaceae</taxon>
        <taxon>Amycolatopsis</taxon>
    </lineage>
</organism>
<evidence type="ECO:0000313" key="1">
    <source>
        <dbReference type="EMBL" id="MBE1577658.1"/>
    </source>
</evidence>
<dbReference type="PANTHER" id="PTHR46523:SF1">
    <property type="entry name" value="DCTP PYROPHOSPHATASE 1"/>
    <property type="match status" value="1"/>
</dbReference>
<dbReference type="PANTHER" id="PTHR46523">
    <property type="entry name" value="DCTP PYROPHOSPHATASE 1"/>
    <property type="match status" value="1"/>
</dbReference>
<evidence type="ECO:0000313" key="2">
    <source>
        <dbReference type="Proteomes" id="UP000656548"/>
    </source>
</evidence>
<dbReference type="RefSeq" id="WP_192744796.1">
    <property type="nucleotide sequence ID" value="NZ_JADBEJ010000005.1"/>
</dbReference>
<dbReference type="EMBL" id="JADBEJ010000005">
    <property type="protein sequence ID" value="MBE1577658.1"/>
    <property type="molecule type" value="Genomic_DNA"/>
</dbReference>
<keyword evidence="2" id="KW-1185">Reference proteome</keyword>
<dbReference type="Pfam" id="PF12643">
    <property type="entry name" value="MazG-like"/>
    <property type="match status" value="1"/>
</dbReference>